<feature type="region of interest" description="Disordered" evidence="4">
    <location>
        <begin position="1"/>
        <end position="23"/>
    </location>
</feature>
<dbReference type="CDD" id="cd00038">
    <property type="entry name" value="CAP_ED"/>
    <property type="match status" value="1"/>
</dbReference>
<proteinExistence type="predicted"/>
<keyword evidence="8" id="KW-1185">Reference proteome</keyword>
<reference evidence="7 8" key="1">
    <citation type="submission" date="2022-08" db="EMBL/GenBank/DDBJ databases">
        <title>Reclassification of Massilia species as members of the genera Telluria, Duganella, Pseudoduganella, Mokoshia gen. nov. and Zemynaea gen. nov. using orthogonal and non-orthogonal genome-based approaches.</title>
        <authorList>
            <person name="Bowman J.P."/>
        </authorList>
    </citation>
    <scope>NUCLEOTIDE SEQUENCE [LARGE SCALE GENOMIC DNA]</scope>
    <source>
        <strain evidence="7 8">JCM 31661</strain>
    </source>
</reference>
<keyword evidence="3" id="KW-0804">Transcription</keyword>
<evidence type="ECO:0000256" key="2">
    <source>
        <dbReference type="ARBA" id="ARBA00023125"/>
    </source>
</evidence>
<evidence type="ECO:0000256" key="3">
    <source>
        <dbReference type="ARBA" id="ARBA00023163"/>
    </source>
</evidence>
<name>A0ABT2AM55_9BURK</name>
<dbReference type="EMBL" id="JANUHA010000008">
    <property type="protein sequence ID" value="MCS0597298.1"/>
    <property type="molecule type" value="Genomic_DNA"/>
</dbReference>
<comment type="caution">
    <text evidence="7">The sequence shown here is derived from an EMBL/GenBank/DDBJ whole genome shotgun (WGS) entry which is preliminary data.</text>
</comment>
<dbReference type="Pfam" id="PF13545">
    <property type="entry name" value="HTH_Crp_2"/>
    <property type="match status" value="1"/>
</dbReference>
<dbReference type="InterPro" id="IPR050397">
    <property type="entry name" value="Env_Response_Regulators"/>
</dbReference>
<protein>
    <submittedName>
        <fullName evidence="7">Crp/Fnr family transcriptional regulator</fullName>
    </submittedName>
</protein>
<dbReference type="InterPro" id="IPR000595">
    <property type="entry name" value="cNMP-bd_dom"/>
</dbReference>
<dbReference type="SUPFAM" id="SSF46785">
    <property type="entry name" value="Winged helix' DNA-binding domain"/>
    <property type="match status" value="1"/>
</dbReference>
<feature type="domain" description="Cyclic nucleotide-binding" evidence="5">
    <location>
        <begin position="52"/>
        <end position="148"/>
    </location>
</feature>
<dbReference type="InterPro" id="IPR036390">
    <property type="entry name" value="WH_DNA-bd_sf"/>
</dbReference>
<keyword evidence="2" id="KW-0238">DNA-binding</keyword>
<accession>A0ABT2AM55</accession>
<keyword evidence="1" id="KW-0805">Transcription regulation</keyword>
<dbReference type="Pfam" id="PF00027">
    <property type="entry name" value="cNMP_binding"/>
    <property type="match status" value="1"/>
</dbReference>
<evidence type="ECO:0000313" key="7">
    <source>
        <dbReference type="EMBL" id="MCS0597298.1"/>
    </source>
</evidence>
<evidence type="ECO:0000259" key="5">
    <source>
        <dbReference type="PROSITE" id="PS50042"/>
    </source>
</evidence>
<organism evidence="7 8">
    <name type="scientific">Massilia agri</name>
    <dbReference type="NCBI Taxonomy" id="1886785"/>
    <lineage>
        <taxon>Bacteria</taxon>
        <taxon>Pseudomonadati</taxon>
        <taxon>Pseudomonadota</taxon>
        <taxon>Betaproteobacteria</taxon>
        <taxon>Burkholderiales</taxon>
        <taxon>Oxalobacteraceae</taxon>
        <taxon>Telluria group</taxon>
        <taxon>Massilia</taxon>
    </lineage>
</organism>
<dbReference type="InterPro" id="IPR012318">
    <property type="entry name" value="HTH_CRP"/>
</dbReference>
<dbReference type="InterPro" id="IPR000524">
    <property type="entry name" value="Tscrpt_reg_HTH_GntR"/>
</dbReference>
<gene>
    <name evidence="7" type="ORF">NX780_13175</name>
</gene>
<dbReference type="SUPFAM" id="SSF51206">
    <property type="entry name" value="cAMP-binding domain-like"/>
    <property type="match status" value="1"/>
</dbReference>
<evidence type="ECO:0000313" key="8">
    <source>
        <dbReference type="Proteomes" id="UP001206572"/>
    </source>
</evidence>
<dbReference type="PROSITE" id="PS51063">
    <property type="entry name" value="HTH_CRP_2"/>
    <property type="match status" value="1"/>
</dbReference>
<dbReference type="Gene3D" id="1.10.10.10">
    <property type="entry name" value="Winged helix-like DNA-binding domain superfamily/Winged helix DNA-binding domain"/>
    <property type="match status" value="1"/>
</dbReference>
<dbReference type="InterPro" id="IPR018488">
    <property type="entry name" value="cNMP-bd_CS"/>
</dbReference>
<dbReference type="PROSITE" id="PS50042">
    <property type="entry name" value="CNMP_BINDING_3"/>
    <property type="match status" value="1"/>
</dbReference>
<dbReference type="PANTHER" id="PTHR24567:SF74">
    <property type="entry name" value="HTH-TYPE TRANSCRIPTIONAL REGULATOR ARCR"/>
    <property type="match status" value="1"/>
</dbReference>
<dbReference type="PRINTS" id="PR00035">
    <property type="entry name" value="HTHGNTR"/>
</dbReference>
<sequence>MTSTNKRKSDTGTDLAPSEVTPNPATVAADQAANEAAPQEVNLQIHLRKIPLLANLSDEDMQQVKANLRIRQFAKREVVLQKGAPGDSLLFLLTGSLQVIDVTEDGRAIGLRLLQPGDFFGEIAVINGSVRSASVVALTPVLVALLPRSIALHLFSHAPSVASHMLRFLAEKVQRDSEFRSLLSIHNTSRRIYTFLNLMKEKKEGDVEVVENLPTHQDIANMINTSRETVTRALLALTQAGIIQKGTHKITIIKPDELQKLIQG</sequence>
<dbReference type="RefSeq" id="WP_258828327.1">
    <property type="nucleotide sequence ID" value="NZ_JANUHA010000008.1"/>
</dbReference>
<dbReference type="PRINTS" id="PR00103">
    <property type="entry name" value="CAMPKINASE"/>
</dbReference>
<evidence type="ECO:0000259" key="6">
    <source>
        <dbReference type="PROSITE" id="PS51063"/>
    </source>
</evidence>
<dbReference type="SMART" id="SM00419">
    <property type="entry name" value="HTH_CRP"/>
    <property type="match status" value="1"/>
</dbReference>
<dbReference type="Proteomes" id="UP001206572">
    <property type="component" value="Unassembled WGS sequence"/>
</dbReference>
<dbReference type="PANTHER" id="PTHR24567">
    <property type="entry name" value="CRP FAMILY TRANSCRIPTIONAL REGULATORY PROTEIN"/>
    <property type="match status" value="1"/>
</dbReference>
<feature type="domain" description="HTH crp-type" evidence="6">
    <location>
        <begin position="186"/>
        <end position="256"/>
    </location>
</feature>
<dbReference type="InterPro" id="IPR014710">
    <property type="entry name" value="RmlC-like_jellyroll"/>
</dbReference>
<dbReference type="InterPro" id="IPR036388">
    <property type="entry name" value="WH-like_DNA-bd_sf"/>
</dbReference>
<dbReference type="SMART" id="SM00100">
    <property type="entry name" value="cNMP"/>
    <property type="match status" value="1"/>
</dbReference>
<evidence type="ECO:0000256" key="4">
    <source>
        <dbReference type="SAM" id="MobiDB-lite"/>
    </source>
</evidence>
<dbReference type="Gene3D" id="2.60.120.10">
    <property type="entry name" value="Jelly Rolls"/>
    <property type="match status" value="1"/>
</dbReference>
<dbReference type="PROSITE" id="PS00889">
    <property type="entry name" value="CNMP_BINDING_2"/>
    <property type="match status" value="1"/>
</dbReference>
<dbReference type="InterPro" id="IPR018490">
    <property type="entry name" value="cNMP-bd_dom_sf"/>
</dbReference>
<evidence type="ECO:0000256" key="1">
    <source>
        <dbReference type="ARBA" id="ARBA00023015"/>
    </source>
</evidence>